<sequence>MNKIFCVLTTLAVLLLQGCGSTSSECAALWNCRNTIKQATYQWLSFSSSASQAQWNSYIHQICNNNQQELSCARQVGCTNSTILTEANIAIGDRNFICSNLGRQAVLRLRTEDNCIGDPQAIQAQAGHREFCYLYRTLITPGMLPSQICSIVNSMRVCDVTNGDLSCSDVSAYIIDQLWLVRISQQFSFCYNEAVSRSRGFPPVSTL</sequence>
<reference evidence="2" key="1">
    <citation type="journal article" date="2023" name="G3 (Bethesda)">
        <title>A reference genome for the long-term kleptoplast-retaining sea slug Elysia crispata morphotype clarki.</title>
        <authorList>
            <person name="Eastman K.E."/>
            <person name="Pendleton A.L."/>
            <person name="Shaikh M.A."/>
            <person name="Suttiyut T."/>
            <person name="Ogas R."/>
            <person name="Tomko P."/>
            <person name="Gavelis G."/>
            <person name="Widhalm J.R."/>
            <person name="Wisecaver J.H."/>
        </authorList>
    </citation>
    <scope>NUCLEOTIDE SEQUENCE</scope>
    <source>
        <strain evidence="2">ECLA1</strain>
    </source>
</reference>
<dbReference type="AlphaFoldDB" id="A0AAE0YBD4"/>
<name>A0AAE0YBD4_9GAST</name>
<evidence type="ECO:0008006" key="4">
    <source>
        <dbReference type="Google" id="ProtNLM"/>
    </source>
</evidence>
<gene>
    <name evidence="2" type="ORF">RRG08_003946</name>
</gene>
<dbReference type="Proteomes" id="UP001283361">
    <property type="component" value="Unassembled WGS sequence"/>
</dbReference>
<feature type="chain" id="PRO_5042206429" description="Lipoprotein" evidence="1">
    <location>
        <begin position="22"/>
        <end position="207"/>
    </location>
</feature>
<proteinExistence type="predicted"/>
<organism evidence="2 3">
    <name type="scientific">Elysia crispata</name>
    <name type="common">lettuce slug</name>
    <dbReference type="NCBI Taxonomy" id="231223"/>
    <lineage>
        <taxon>Eukaryota</taxon>
        <taxon>Metazoa</taxon>
        <taxon>Spiralia</taxon>
        <taxon>Lophotrochozoa</taxon>
        <taxon>Mollusca</taxon>
        <taxon>Gastropoda</taxon>
        <taxon>Heterobranchia</taxon>
        <taxon>Euthyneura</taxon>
        <taxon>Panpulmonata</taxon>
        <taxon>Sacoglossa</taxon>
        <taxon>Placobranchoidea</taxon>
        <taxon>Plakobranchidae</taxon>
        <taxon>Elysia</taxon>
    </lineage>
</organism>
<dbReference type="EMBL" id="JAWDGP010006505">
    <property type="protein sequence ID" value="KAK3739715.1"/>
    <property type="molecule type" value="Genomic_DNA"/>
</dbReference>
<accession>A0AAE0YBD4</accession>
<keyword evidence="1" id="KW-0732">Signal</keyword>
<comment type="caution">
    <text evidence="2">The sequence shown here is derived from an EMBL/GenBank/DDBJ whole genome shotgun (WGS) entry which is preliminary data.</text>
</comment>
<dbReference type="PROSITE" id="PS51257">
    <property type="entry name" value="PROKAR_LIPOPROTEIN"/>
    <property type="match status" value="1"/>
</dbReference>
<evidence type="ECO:0000313" key="3">
    <source>
        <dbReference type="Proteomes" id="UP001283361"/>
    </source>
</evidence>
<keyword evidence="3" id="KW-1185">Reference proteome</keyword>
<evidence type="ECO:0000256" key="1">
    <source>
        <dbReference type="SAM" id="SignalP"/>
    </source>
</evidence>
<feature type="signal peptide" evidence="1">
    <location>
        <begin position="1"/>
        <end position="21"/>
    </location>
</feature>
<evidence type="ECO:0000313" key="2">
    <source>
        <dbReference type="EMBL" id="KAK3739715.1"/>
    </source>
</evidence>
<protein>
    <recommendedName>
        <fullName evidence="4">Lipoprotein</fullName>
    </recommendedName>
</protein>